<dbReference type="InterPro" id="IPR001326">
    <property type="entry name" value="Transl_elong_EF1B_B/D_CS"/>
</dbReference>
<comment type="caution">
    <text evidence="3">The sequence shown here is derived from an EMBL/GenBank/DDBJ whole genome shotgun (WGS) entry which is preliminary data.</text>
</comment>
<feature type="compositionally biased region" description="Acidic residues" evidence="1">
    <location>
        <begin position="22"/>
        <end position="32"/>
    </location>
</feature>
<dbReference type="AlphaFoldDB" id="A0A2B4RU77"/>
<gene>
    <name evidence="3" type="primary">PGBD1</name>
    <name evidence="3" type="ORF">AWC38_SpisGene15690</name>
</gene>
<feature type="compositionally biased region" description="Basic residues" evidence="1">
    <location>
        <begin position="98"/>
        <end position="122"/>
    </location>
</feature>
<reference evidence="4" key="1">
    <citation type="journal article" date="2017" name="bioRxiv">
        <title>Comparative analysis of the genomes of Stylophora pistillata and Acropora digitifera provides evidence for extensive differences between species of corals.</title>
        <authorList>
            <person name="Voolstra C.R."/>
            <person name="Li Y."/>
            <person name="Liew Y.J."/>
            <person name="Baumgarten S."/>
            <person name="Zoccola D."/>
            <person name="Flot J.-F."/>
            <person name="Tambutte S."/>
            <person name="Allemand D."/>
            <person name="Aranda M."/>
        </authorList>
    </citation>
    <scope>NUCLEOTIDE SEQUENCE [LARGE SCALE GENOMIC DNA]</scope>
</reference>
<dbReference type="OrthoDB" id="5978660at2759"/>
<feature type="region of interest" description="Disordered" evidence="1">
    <location>
        <begin position="20"/>
        <end position="164"/>
    </location>
</feature>
<evidence type="ECO:0000313" key="3">
    <source>
        <dbReference type="EMBL" id="PFX19878.1"/>
    </source>
</evidence>
<proteinExistence type="predicted"/>
<feature type="compositionally biased region" description="Acidic residues" evidence="1">
    <location>
        <begin position="646"/>
        <end position="667"/>
    </location>
</feature>
<accession>A0A2B4RU77</accession>
<name>A0A2B4RU77_STYPI</name>
<dbReference type="PROSITE" id="PS00824">
    <property type="entry name" value="EF1BD_1"/>
    <property type="match status" value="1"/>
</dbReference>
<keyword evidence="4" id="KW-1185">Reference proteome</keyword>
<dbReference type="PANTHER" id="PTHR46599:SF3">
    <property type="entry name" value="PIGGYBAC TRANSPOSABLE ELEMENT-DERIVED PROTEIN 4"/>
    <property type="match status" value="1"/>
</dbReference>
<feature type="domain" description="PiggyBac transposable element-derived protein" evidence="2">
    <location>
        <begin position="173"/>
        <end position="542"/>
    </location>
</feature>
<dbReference type="Pfam" id="PF13843">
    <property type="entry name" value="DDE_Tnp_1_7"/>
    <property type="match status" value="1"/>
</dbReference>
<feature type="region of interest" description="Disordered" evidence="1">
    <location>
        <begin position="633"/>
        <end position="675"/>
    </location>
</feature>
<sequence length="675" mass="77670">MASASKRAYVRFTAEQVREIIENDQSEGESDIDSNNGGLSSGEEFELDQELQERSDEDSESSSQYESLDVEQDLEVPEASENDESSEGEEQELAQRPRAGRGRARGRGRGRGRPRGRGRGRNRVAPQANNQAQQAANDYDTPDTPNQLPTFSPNRQSGVHLEGPIRRGSMSKAIDFFKLFFTMELMREICEHTNAYAWASISNKPSYGDRHGAWIETTTEELYKLIALIMYCGLVDVSSFQRYWSTKTLYHGLWARSIMSRLRFKALMSMIHVVHPGTEAENDKLRKVSSFLDHFKSKCQELYQPFQRVSIDERMVKSKHRSGIRQYIKNKPTKWGIKLWVLADSANGYTCDFDVYIGKKAGHEPSANGLGYDVVFRLMQPLLNQGYHLYFDNFYTSVKLIKDLFAVGVPATGTAAENRKGFPDCMKKGKEWAKREQRGNMRWQRDGVCLAQQWKDNKPVTILSSIADANEWVMVERKEKENNRWQTIRVKQPKVIENYNQYMNGVDRSDQLLAKNNAIRKCMRWWKILLFHMVDIAVVNSYILFQIHRAEYPENELLKRPQRYSLAEFREELVRQLAGLEEFGNPPVSAPPKRQPGEFETIHLPEFTKTKRNCKGSSFSPVQEIANARKKIQQTLNTKKESKKDDDDDDDFDLFGSDDDDESEEDVERGTMTGK</sequence>
<feature type="compositionally biased region" description="Acidic residues" evidence="1">
    <location>
        <begin position="43"/>
        <end position="60"/>
    </location>
</feature>
<organism evidence="3 4">
    <name type="scientific">Stylophora pistillata</name>
    <name type="common">Smooth cauliflower coral</name>
    <dbReference type="NCBI Taxonomy" id="50429"/>
    <lineage>
        <taxon>Eukaryota</taxon>
        <taxon>Metazoa</taxon>
        <taxon>Cnidaria</taxon>
        <taxon>Anthozoa</taxon>
        <taxon>Hexacorallia</taxon>
        <taxon>Scleractinia</taxon>
        <taxon>Astrocoeniina</taxon>
        <taxon>Pocilloporidae</taxon>
        <taxon>Stylophora</taxon>
    </lineage>
</organism>
<feature type="compositionally biased region" description="Acidic residues" evidence="1">
    <location>
        <begin position="68"/>
        <end position="92"/>
    </location>
</feature>
<dbReference type="Proteomes" id="UP000225706">
    <property type="component" value="Unassembled WGS sequence"/>
</dbReference>
<dbReference type="EMBL" id="LSMT01000340">
    <property type="protein sequence ID" value="PFX19878.1"/>
    <property type="molecule type" value="Genomic_DNA"/>
</dbReference>
<evidence type="ECO:0000259" key="2">
    <source>
        <dbReference type="Pfam" id="PF13843"/>
    </source>
</evidence>
<dbReference type="InterPro" id="IPR029526">
    <property type="entry name" value="PGBD"/>
</dbReference>
<dbReference type="GO" id="GO:0003746">
    <property type="term" value="F:translation elongation factor activity"/>
    <property type="evidence" value="ECO:0007669"/>
    <property type="project" value="InterPro"/>
</dbReference>
<feature type="compositionally biased region" description="Low complexity" evidence="1">
    <location>
        <begin position="127"/>
        <end position="137"/>
    </location>
</feature>
<evidence type="ECO:0000313" key="4">
    <source>
        <dbReference type="Proteomes" id="UP000225706"/>
    </source>
</evidence>
<evidence type="ECO:0000256" key="1">
    <source>
        <dbReference type="SAM" id="MobiDB-lite"/>
    </source>
</evidence>
<dbReference type="PANTHER" id="PTHR46599">
    <property type="entry name" value="PIGGYBAC TRANSPOSABLE ELEMENT-DERIVED PROTEIN 4"/>
    <property type="match status" value="1"/>
</dbReference>
<feature type="compositionally biased region" description="Polar residues" evidence="1">
    <location>
        <begin position="143"/>
        <end position="157"/>
    </location>
</feature>
<protein>
    <submittedName>
        <fullName evidence="3">PiggyBac transposable element-derived protein 1</fullName>
    </submittedName>
</protein>
<dbReference type="STRING" id="50429.A0A2B4RU77"/>